<dbReference type="RefSeq" id="XP_002504079.1">
    <property type="nucleotide sequence ID" value="XM_002504033.1"/>
</dbReference>
<comment type="catalytic activity">
    <reaction evidence="1">
        <text>S-ubiquitinyl-[E2 ubiquitin-conjugating enzyme]-L-cysteine + [acceptor protein]-L-lysine = [E2 ubiquitin-conjugating enzyme]-L-cysteine + N(6)-ubiquitinyl-[acceptor protein]-L-lysine.</text>
        <dbReference type="EC" id="2.3.2.27"/>
    </reaction>
</comment>
<dbReference type="GO" id="GO:0008270">
    <property type="term" value="F:zinc ion binding"/>
    <property type="evidence" value="ECO:0007669"/>
    <property type="project" value="UniProtKB-KW"/>
</dbReference>
<evidence type="ECO:0000256" key="3">
    <source>
        <dbReference type="ARBA" id="ARBA00022679"/>
    </source>
</evidence>
<dbReference type="EMBL" id="CP001328">
    <property type="protein sequence ID" value="ACO65337.1"/>
    <property type="molecule type" value="Genomic_DNA"/>
</dbReference>
<feature type="domain" description="RING-type" evidence="11">
    <location>
        <begin position="116"/>
        <end position="158"/>
    </location>
</feature>
<feature type="compositionally biased region" description="Basic and acidic residues" evidence="10">
    <location>
        <begin position="244"/>
        <end position="273"/>
    </location>
</feature>
<accession>C1EB84</accession>
<dbReference type="PROSITE" id="PS00518">
    <property type="entry name" value="ZF_RING_1"/>
    <property type="match status" value="1"/>
</dbReference>
<keyword evidence="5 9" id="KW-0863">Zinc-finger</keyword>
<keyword evidence="3" id="KW-0808">Transferase</keyword>
<dbReference type="AlphaFoldDB" id="C1EB84"/>
<keyword evidence="8" id="KW-0804">Transcription</keyword>
<evidence type="ECO:0000256" key="1">
    <source>
        <dbReference type="ARBA" id="ARBA00000900"/>
    </source>
</evidence>
<dbReference type="InterPro" id="IPR013083">
    <property type="entry name" value="Znf_RING/FYVE/PHD"/>
</dbReference>
<dbReference type="Gene3D" id="3.30.40.10">
    <property type="entry name" value="Zinc/RING finger domain, C3HC4 (zinc finger)"/>
    <property type="match status" value="1"/>
</dbReference>
<dbReference type="SUPFAM" id="SSF57850">
    <property type="entry name" value="RING/U-box"/>
    <property type="match status" value="1"/>
</dbReference>
<proteinExistence type="predicted"/>
<keyword evidence="6" id="KW-0862">Zinc</keyword>
<sequence length="297" mass="31779">MPLTSAPPESACKPSPPRREPLTRVSENEPPTRARTPSTAGDGAAASNVKGPHKRKASSAEGVVDAGCWWGHGLAAARADSDDDDGAVVRRSTFKTPFSAARTERGTIAGDARSRCNICDGEFARDDVALLGGCNHHFCIPCVEIWSSRRARSCPTCKAPFDGWHYGEVVPCGADEDGAGVEGGGGGGGGRTRRERRFHRLPPPTGERMPARSARALAFDVSAPSGAFAGFGAVQDPEEDEDAAREMREAESRDEGAEEPKEPEPRADDGRAEENDDDETIGERIDRAKRRRMPSNE</sequence>
<dbReference type="Proteomes" id="UP000002009">
    <property type="component" value="Chromosome 7"/>
</dbReference>
<feature type="compositionally biased region" description="Gly residues" evidence="10">
    <location>
        <begin position="180"/>
        <end position="190"/>
    </location>
</feature>
<dbReference type="SMART" id="SM00184">
    <property type="entry name" value="RING"/>
    <property type="match status" value="1"/>
</dbReference>
<feature type="region of interest" description="Disordered" evidence="10">
    <location>
        <begin position="177"/>
        <end position="211"/>
    </location>
</feature>
<dbReference type="STRING" id="296587.C1EB84"/>
<evidence type="ECO:0000256" key="10">
    <source>
        <dbReference type="SAM" id="MobiDB-lite"/>
    </source>
</evidence>
<dbReference type="InParanoid" id="C1EB84"/>
<organism evidence="12 13">
    <name type="scientific">Micromonas commoda (strain RCC299 / NOUM17 / CCMP2709)</name>
    <name type="common">Picoplanktonic green alga</name>
    <dbReference type="NCBI Taxonomy" id="296587"/>
    <lineage>
        <taxon>Eukaryota</taxon>
        <taxon>Viridiplantae</taxon>
        <taxon>Chlorophyta</taxon>
        <taxon>Mamiellophyceae</taxon>
        <taxon>Mamiellales</taxon>
        <taxon>Mamiellaceae</taxon>
        <taxon>Micromonas</taxon>
    </lineage>
</organism>
<dbReference type="PANTHER" id="PTHR46077:SF1">
    <property type="entry name" value="TOP1 BINDING ARGININE_SERINE RICH PROTEIN, E3 UBIQUITIN LIGASE"/>
    <property type="match status" value="1"/>
</dbReference>
<dbReference type="InterPro" id="IPR001841">
    <property type="entry name" value="Znf_RING"/>
</dbReference>
<dbReference type="EC" id="2.3.2.27" evidence="2"/>
<feature type="compositionally biased region" description="Basic and acidic residues" evidence="10">
    <location>
        <begin position="17"/>
        <end position="32"/>
    </location>
</feature>
<dbReference type="GO" id="GO:0000209">
    <property type="term" value="P:protein polyubiquitination"/>
    <property type="evidence" value="ECO:0007669"/>
    <property type="project" value="TreeGrafter"/>
</dbReference>
<dbReference type="Pfam" id="PF13639">
    <property type="entry name" value="zf-RING_2"/>
    <property type="match status" value="1"/>
</dbReference>
<evidence type="ECO:0000256" key="9">
    <source>
        <dbReference type="PROSITE-ProRule" id="PRU00175"/>
    </source>
</evidence>
<evidence type="ECO:0000256" key="6">
    <source>
        <dbReference type="ARBA" id="ARBA00022833"/>
    </source>
</evidence>
<feature type="compositionally biased region" description="Basic residues" evidence="10">
    <location>
        <begin position="191"/>
        <end position="200"/>
    </location>
</feature>
<evidence type="ECO:0000256" key="7">
    <source>
        <dbReference type="ARBA" id="ARBA00023015"/>
    </source>
</evidence>
<keyword evidence="13" id="KW-1185">Reference proteome</keyword>
<reference evidence="12 13" key="1">
    <citation type="journal article" date="2009" name="Science">
        <title>Green evolution and dynamic adaptations revealed by genomes of the marine picoeukaryotes Micromonas.</title>
        <authorList>
            <person name="Worden A.Z."/>
            <person name="Lee J.H."/>
            <person name="Mock T."/>
            <person name="Rouze P."/>
            <person name="Simmons M.P."/>
            <person name="Aerts A.L."/>
            <person name="Allen A.E."/>
            <person name="Cuvelier M.L."/>
            <person name="Derelle E."/>
            <person name="Everett M.V."/>
            <person name="Foulon E."/>
            <person name="Grimwood J."/>
            <person name="Gundlach H."/>
            <person name="Henrissat B."/>
            <person name="Napoli C."/>
            <person name="McDonald S.M."/>
            <person name="Parker M.S."/>
            <person name="Rombauts S."/>
            <person name="Salamov A."/>
            <person name="Von Dassow P."/>
            <person name="Badger J.H."/>
            <person name="Coutinho P.M."/>
            <person name="Demir E."/>
            <person name="Dubchak I."/>
            <person name="Gentemann C."/>
            <person name="Eikrem W."/>
            <person name="Gready J.E."/>
            <person name="John U."/>
            <person name="Lanier W."/>
            <person name="Lindquist E.A."/>
            <person name="Lucas S."/>
            <person name="Mayer K.F."/>
            <person name="Moreau H."/>
            <person name="Not F."/>
            <person name="Otillar R."/>
            <person name="Panaud O."/>
            <person name="Pangilinan J."/>
            <person name="Paulsen I."/>
            <person name="Piegu B."/>
            <person name="Poliakov A."/>
            <person name="Robbens S."/>
            <person name="Schmutz J."/>
            <person name="Toulza E."/>
            <person name="Wyss T."/>
            <person name="Zelensky A."/>
            <person name="Zhou K."/>
            <person name="Armbrust E.V."/>
            <person name="Bhattacharya D."/>
            <person name="Goodenough U.W."/>
            <person name="Van de Peer Y."/>
            <person name="Grigoriev I.V."/>
        </authorList>
    </citation>
    <scope>NUCLEOTIDE SEQUENCE [LARGE SCALE GENOMIC DNA]</scope>
    <source>
        <strain evidence="13">RCC299 / NOUM17</strain>
    </source>
</reference>
<evidence type="ECO:0000256" key="4">
    <source>
        <dbReference type="ARBA" id="ARBA00022723"/>
    </source>
</evidence>
<dbReference type="KEGG" id="mis:MICPUN_60340"/>
<gene>
    <name evidence="12" type="ORF">MICPUN_60340</name>
</gene>
<evidence type="ECO:0000259" key="11">
    <source>
        <dbReference type="PROSITE" id="PS50089"/>
    </source>
</evidence>
<keyword evidence="4" id="KW-0479">Metal-binding</keyword>
<protein>
    <recommendedName>
        <fullName evidence="2">RING-type E3 ubiquitin transferase</fullName>
        <ecNumber evidence="2">2.3.2.27</ecNumber>
    </recommendedName>
</protein>
<evidence type="ECO:0000256" key="8">
    <source>
        <dbReference type="ARBA" id="ARBA00023163"/>
    </source>
</evidence>
<feature type="compositionally biased region" description="Basic residues" evidence="10">
    <location>
        <begin position="287"/>
        <end position="297"/>
    </location>
</feature>
<evidence type="ECO:0000313" key="12">
    <source>
        <dbReference type="EMBL" id="ACO65337.1"/>
    </source>
</evidence>
<evidence type="ECO:0000256" key="2">
    <source>
        <dbReference type="ARBA" id="ARBA00012483"/>
    </source>
</evidence>
<dbReference type="OrthoDB" id="1935339at2759"/>
<name>C1EB84_MICCC</name>
<dbReference type="InterPro" id="IPR017907">
    <property type="entry name" value="Znf_RING_CS"/>
</dbReference>
<dbReference type="GO" id="GO:0006513">
    <property type="term" value="P:protein monoubiquitination"/>
    <property type="evidence" value="ECO:0007669"/>
    <property type="project" value="TreeGrafter"/>
</dbReference>
<evidence type="ECO:0000256" key="5">
    <source>
        <dbReference type="ARBA" id="ARBA00022771"/>
    </source>
</evidence>
<dbReference type="GO" id="GO:0061630">
    <property type="term" value="F:ubiquitin protein ligase activity"/>
    <property type="evidence" value="ECO:0007669"/>
    <property type="project" value="UniProtKB-EC"/>
</dbReference>
<keyword evidence="7" id="KW-0805">Transcription regulation</keyword>
<dbReference type="PANTHER" id="PTHR46077">
    <property type="entry name" value="E3 UBIQUITIN-PROTEIN LIGASE TOPORS"/>
    <property type="match status" value="1"/>
</dbReference>
<feature type="region of interest" description="Disordered" evidence="10">
    <location>
        <begin position="1"/>
        <end position="57"/>
    </location>
</feature>
<feature type="region of interest" description="Disordered" evidence="10">
    <location>
        <begin position="229"/>
        <end position="297"/>
    </location>
</feature>
<evidence type="ECO:0000313" key="13">
    <source>
        <dbReference type="Proteomes" id="UP000002009"/>
    </source>
</evidence>
<dbReference type="GeneID" id="8245021"/>
<dbReference type="PROSITE" id="PS50089">
    <property type="entry name" value="ZF_RING_2"/>
    <property type="match status" value="1"/>
</dbReference>